<protein>
    <recommendedName>
        <fullName evidence="2">Diatom pyrenoid component 2 domain-containing protein</fullName>
    </recommendedName>
</protein>
<comment type="caution">
    <text evidence="3">The sequence shown here is derived from an EMBL/GenBank/DDBJ whole genome shotgun (WGS) entry which is preliminary data.</text>
</comment>
<organism evidence="3 4">
    <name type="scientific">Cyclostephanos tholiformis</name>
    <dbReference type="NCBI Taxonomy" id="382380"/>
    <lineage>
        <taxon>Eukaryota</taxon>
        <taxon>Sar</taxon>
        <taxon>Stramenopiles</taxon>
        <taxon>Ochrophyta</taxon>
        <taxon>Bacillariophyta</taxon>
        <taxon>Coscinodiscophyceae</taxon>
        <taxon>Thalassiosirophycidae</taxon>
        <taxon>Stephanodiscales</taxon>
        <taxon>Stephanodiscaceae</taxon>
        <taxon>Cyclostephanos</taxon>
    </lineage>
</organism>
<name>A0ABD3R0K3_9STRA</name>
<feature type="compositionally biased region" description="Low complexity" evidence="1">
    <location>
        <begin position="515"/>
        <end position="528"/>
    </location>
</feature>
<evidence type="ECO:0000313" key="4">
    <source>
        <dbReference type="Proteomes" id="UP001530377"/>
    </source>
</evidence>
<dbReference type="InterPro" id="IPR057486">
    <property type="entry name" value="DPC2"/>
</dbReference>
<gene>
    <name evidence="3" type="ORF">ACHAXA_006370</name>
</gene>
<evidence type="ECO:0000313" key="3">
    <source>
        <dbReference type="EMBL" id="KAL3806380.1"/>
    </source>
</evidence>
<sequence length="638" mass="65836">MNVSEDSPSCPRLPTTPARGDTERSKSKNKMKMMVALTLLLTIAGYRSNNNNNGCVSAFVPRLATTKPQSSRAIISDNNDRPLQVVDIPNMRMMDNDDDCTSGGEMGRRDAVVRFLATSASIAAAMPANAATIPATEFSEPPTSEASIARYTYDGKDILPLATTATTTPPPATTPVAAANSSATVSAAETTRPKRRADYDGNEAGPVGAADEGTRAPIKGAVMAKERSSPSSLLTSSLEPKVNVPISKEALVGGAVVLFGLMAMANGNEEGGVVEAGGASASGSVPPPMTGGVDSKSSWKFEKPVPYGVQNPAGRNPFLKEVLDYCEGGKVTVDCADSIKGYLDNLADTGAVATTEEVTAIVGYLGSLGGDGAPFSPSTTPEKKRVGAAFASYLDALSAGSAPPPSSAKAVKTYLDTLNGSPDAARSVRVQREAALPPATSKLTSPTDAVAAASGAWDYAAYDNRLTSIEGRVSTLETKVDELPDRVFEKIEAWQTRQEGRLTEEVRKIVNALASSSPSTSSLPPAATEVVHSSPPPPVPEAAVAPPMPVAPVVPYTHPSRAPCPRGAGAPVAGPRKGYRFGGGSSWKSDDSKSPTARAAPQNMRSSVPKKFAVGGGASWKTGKPKGGGGGYLDNMGP</sequence>
<feature type="compositionally biased region" description="Low complexity" evidence="1">
    <location>
        <begin position="174"/>
        <end position="190"/>
    </location>
</feature>
<accession>A0ABD3R0K3</accession>
<evidence type="ECO:0000256" key="1">
    <source>
        <dbReference type="SAM" id="MobiDB-lite"/>
    </source>
</evidence>
<feature type="region of interest" description="Disordered" evidence="1">
    <location>
        <begin position="1"/>
        <end position="29"/>
    </location>
</feature>
<keyword evidence="4" id="KW-1185">Reference proteome</keyword>
<feature type="region of interest" description="Disordered" evidence="1">
    <location>
        <begin position="163"/>
        <end position="216"/>
    </location>
</feature>
<feature type="region of interest" description="Disordered" evidence="1">
    <location>
        <begin position="565"/>
        <end position="638"/>
    </location>
</feature>
<proteinExistence type="predicted"/>
<evidence type="ECO:0000259" key="2">
    <source>
        <dbReference type="Pfam" id="PF25195"/>
    </source>
</evidence>
<dbReference type="Proteomes" id="UP001530377">
    <property type="component" value="Unassembled WGS sequence"/>
</dbReference>
<reference evidence="3 4" key="1">
    <citation type="submission" date="2024-10" db="EMBL/GenBank/DDBJ databases">
        <title>Updated reference genomes for cyclostephanoid diatoms.</title>
        <authorList>
            <person name="Roberts W.R."/>
            <person name="Alverson A.J."/>
        </authorList>
    </citation>
    <scope>NUCLEOTIDE SEQUENCE [LARGE SCALE GENOMIC DNA]</scope>
    <source>
        <strain evidence="3 4">AJA228-03</strain>
    </source>
</reference>
<feature type="region of interest" description="Disordered" evidence="1">
    <location>
        <begin position="515"/>
        <end position="537"/>
    </location>
</feature>
<feature type="domain" description="Diatom pyrenoid component 2" evidence="2">
    <location>
        <begin position="322"/>
        <end position="423"/>
    </location>
</feature>
<dbReference type="Pfam" id="PF25195">
    <property type="entry name" value="DPC2"/>
    <property type="match status" value="1"/>
</dbReference>
<dbReference type="EMBL" id="JALLPB020000820">
    <property type="protein sequence ID" value="KAL3806380.1"/>
    <property type="molecule type" value="Genomic_DNA"/>
</dbReference>
<dbReference type="AlphaFoldDB" id="A0ABD3R0K3"/>